<evidence type="ECO:0000313" key="4">
    <source>
        <dbReference type="Proteomes" id="UP000267137"/>
    </source>
</evidence>
<dbReference type="AlphaFoldDB" id="A0AAE8KBE4"/>
<feature type="transmembrane region" description="Helical" evidence="1">
    <location>
        <begin position="5"/>
        <end position="27"/>
    </location>
</feature>
<organism evidence="3 4">
    <name type="scientific">Streptococcus intermedius</name>
    <dbReference type="NCBI Taxonomy" id="1338"/>
    <lineage>
        <taxon>Bacteria</taxon>
        <taxon>Bacillati</taxon>
        <taxon>Bacillota</taxon>
        <taxon>Bacilli</taxon>
        <taxon>Lactobacillales</taxon>
        <taxon>Streptococcaceae</taxon>
        <taxon>Streptococcus</taxon>
        <taxon>Streptococcus anginosus group</taxon>
    </lineage>
</organism>
<dbReference type="InterPro" id="IPR012867">
    <property type="entry name" value="DUF1648"/>
</dbReference>
<feature type="domain" description="DUF1648" evidence="2">
    <location>
        <begin position="11"/>
        <end position="58"/>
    </location>
</feature>
<keyword evidence="1" id="KW-0812">Transmembrane</keyword>
<comment type="caution">
    <text evidence="3">The sequence shown here is derived from an EMBL/GenBank/DDBJ whole genome shotgun (WGS) entry which is preliminary data.</text>
</comment>
<dbReference type="Proteomes" id="UP000267137">
    <property type="component" value="Unassembled WGS sequence"/>
</dbReference>
<keyword evidence="1" id="KW-0472">Membrane</keyword>
<dbReference type="PROSITE" id="PS51257">
    <property type="entry name" value="PROKAR_LIPOPROTEIN"/>
    <property type="match status" value="1"/>
</dbReference>
<protein>
    <recommendedName>
        <fullName evidence="2">DUF1648 domain-containing protein</fullName>
    </recommendedName>
</protein>
<evidence type="ECO:0000313" key="3">
    <source>
        <dbReference type="EMBL" id="RSJ22786.1"/>
    </source>
</evidence>
<sequence length="101" mass="11608">MNKKILGLTSVMILLPVLVGCFFWNRLPETMATHFELSGQASGFSSRWVTVFGLPSFLLVIHWLCIFVTSKDSKANNISTKMHRLEYWVIPFIYCFVMTSI</sequence>
<feature type="transmembrane region" description="Helical" evidence="1">
    <location>
        <begin position="47"/>
        <end position="69"/>
    </location>
</feature>
<accession>A0AAE8KBE4</accession>
<evidence type="ECO:0000259" key="2">
    <source>
        <dbReference type="Pfam" id="PF07853"/>
    </source>
</evidence>
<keyword evidence="1" id="KW-1133">Transmembrane helix</keyword>
<evidence type="ECO:0000256" key="1">
    <source>
        <dbReference type="SAM" id="Phobius"/>
    </source>
</evidence>
<reference evidence="3 4" key="1">
    <citation type="submission" date="2018-11" db="EMBL/GenBank/DDBJ databases">
        <title>Species Designations Belie Phenotypic and Genotypic Heterogeneity in Oral Streptococci.</title>
        <authorList>
            <person name="Velsko I."/>
        </authorList>
    </citation>
    <scope>NUCLEOTIDE SEQUENCE [LARGE SCALE GENOMIC DNA]</scope>
    <source>
        <strain evidence="3 4">KLC02</strain>
    </source>
</reference>
<gene>
    <name evidence="3" type="ORF">D8827_07760</name>
</gene>
<proteinExistence type="predicted"/>
<dbReference type="EMBL" id="RJOO01000004">
    <property type="protein sequence ID" value="RSJ22786.1"/>
    <property type="molecule type" value="Genomic_DNA"/>
</dbReference>
<name>A0AAE8KBE4_STRIT</name>
<dbReference type="Pfam" id="PF07853">
    <property type="entry name" value="DUF1648"/>
    <property type="match status" value="1"/>
</dbReference>